<accession>A0ABN5M8Z8</accession>
<evidence type="ECO:0000313" key="1">
    <source>
        <dbReference type="EMBL" id="AWX92825.1"/>
    </source>
</evidence>
<dbReference type="EMBL" id="CP030239">
    <property type="protein sequence ID" value="AWX92825.1"/>
    <property type="molecule type" value="Genomic_DNA"/>
</dbReference>
<evidence type="ECO:0000313" key="2">
    <source>
        <dbReference type="Proteomes" id="UP000249922"/>
    </source>
</evidence>
<sequence>MVTTSAMGNFVAIQQVGASGALGNALVLWADRGDGIAAPSHLGTVTVAGVTYLIVASAQSSSLTTMRITSDGTLVPTDHVVDELTTRFSGTTALETVMLDGRALVFVGGRDDGISVFTLMPDGRLLHLATLEDRGDRTLADVSAISATVIDGKIALFVSSSSERGITHLIIGGGPCARRGSMLPGPMCCDSDLPTCHAGAGTTELGGGAGDDILIAGMPGSG</sequence>
<dbReference type="RefSeq" id="WP_112887616.1">
    <property type="nucleotide sequence ID" value="NZ_CP030239.1"/>
</dbReference>
<protein>
    <submittedName>
        <fullName evidence="1">Uncharacterized protein</fullName>
    </submittedName>
</protein>
<proteinExistence type="predicted"/>
<reference evidence="1 2" key="1">
    <citation type="submission" date="2018-06" db="EMBL/GenBank/DDBJ databases">
        <title>Complete genome sequence of Paracoccus mutanolyticus strain RSP-02 isolated from cellulosic waste.</title>
        <authorList>
            <person name="Amrutha R.N."/>
            <person name="Shrivastav A."/>
            <person name="Buddana S.K."/>
            <person name="Deshpande U."/>
            <person name="Prakasham R.S."/>
        </authorList>
    </citation>
    <scope>NUCLEOTIDE SEQUENCE [LARGE SCALE GENOMIC DNA]</scope>
    <source>
        <strain evidence="1 2">RSP-02</strain>
    </source>
</reference>
<organism evidence="1 2">
    <name type="scientific">Paracoccus mutanolyticus</name>
    <dbReference type="NCBI Taxonomy" id="1499308"/>
    <lineage>
        <taxon>Bacteria</taxon>
        <taxon>Pseudomonadati</taxon>
        <taxon>Pseudomonadota</taxon>
        <taxon>Alphaproteobacteria</taxon>
        <taxon>Rhodobacterales</taxon>
        <taxon>Paracoccaceae</taxon>
        <taxon>Paracoccus</taxon>
    </lineage>
</organism>
<name>A0ABN5M8Z8_9RHOB</name>
<gene>
    <name evidence="1" type="ORF">DPM13_05610</name>
</gene>
<dbReference type="Proteomes" id="UP000249922">
    <property type="component" value="Chromosome"/>
</dbReference>
<keyword evidence="2" id="KW-1185">Reference proteome</keyword>